<evidence type="ECO:0000313" key="4">
    <source>
        <dbReference type="Proteomes" id="UP000199340"/>
    </source>
</evidence>
<reference evidence="3 4" key="1">
    <citation type="submission" date="2016-10" db="EMBL/GenBank/DDBJ databases">
        <authorList>
            <person name="de Groot N.N."/>
        </authorList>
    </citation>
    <scope>NUCLEOTIDE SEQUENCE [LARGE SCALE GENOMIC DNA]</scope>
    <source>
        <strain evidence="3 4">DSM 28010</strain>
    </source>
</reference>
<feature type="transmembrane region" description="Helical" evidence="1">
    <location>
        <begin position="44"/>
        <end position="65"/>
    </location>
</feature>
<keyword evidence="1" id="KW-0812">Transmembrane</keyword>
<feature type="transmembrane region" description="Helical" evidence="1">
    <location>
        <begin position="174"/>
        <end position="194"/>
    </location>
</feature>
<protein>
    <submittedName>
        <fullName evidence="3">Uncharacterized membrane protein</fullName>
    </submittedName>
</protein>
<evidence type="ECO:0000259" key="2">
    <source>
        <dbReference type="Pfam" id="PF09925"/>
    </source>
</evidence>
<dbReference type="Proteomes" id="UP000199340">
    <property type="component" value="Unassembled WGS sequence"/>
</dbReference>
<feature type="transmembrane region" description="Helical" evidence="1">
    <location>
        <begin position="339"/>
        <end position="357"/>
    </location>
</feature>
<feature type="transmembrane region" description="Helical" evidence="1">
    <location>
        <begin position="102"/>
        <end position="125"/>
    </location>
</feature>
<dbReference type="RefSeq" id="WP_175491399.1">
    <property type="nucleotide sequence ID" value="NZ_FNEB01000002.1"/>
</dbReference>
<dbReference type="STRING" id="490829.SAMN05421850_102114"/>
<keyword evidence="1" id="KW-1133">Transmembrane helix</keyword>
<name>A0A1G8JE59_9RHOB</name>
<feature type="domain" description="DUF2157" evidence="2">
    <location>
        <begin position="15"/>
        <end position="153"/>
    </location>
</feature>
<keyword evidence="4" id="KW-1185">Reference proteome</keyword>
<dbReference type="Pfam" id="PF09925">
    <property type="entry name" value="DUF2157"/>
    <property type="match status" value="1"/>
</dbReference>
<feature type="transmembrane region" description="Helical" evidence="1">
    <location>
        <begin position="224"/>
        <end position="245"/>
    </location>
</feature>
<sequence>MHWKSRKSLLTEAVEDWATRGLLRPDDARRLQTDIAAQGSGLDFRALVIAFGVICLVLAALTFVAANWDAIPRPGKLGLIGGVVWLAWSGAVAAGWRGAHWWYEGLTLLACGLYGAAIMLVAQIYHIQGEPADAVWLWALGTLIAAALMRAAMPLALATGLFFLWFAMSLERDFATVNLAYLGWWTCGAVLAALLPSRFCGHVSALALVAWVFVSLGQEDFDRLAAMLAVGGALVVVSLMLISAASGRWLRGFEGAALFYTLGLALALTVLLHLSGTDFLYRTGSAPVGAPVLFAAPVACLVAALWGYMQGVDTRYDLWVTTLAAALFSAIFTGQWSQWLTAAFALGLALWITRMGWRLSLRRLRWLGIAGFAVILLIVYAETLGSLMGTAGFYLGAGILLLVGALILPRVLRKRAAP</sequence>
<evidence type="ECO:0000256" key="1">
    <source>
        <dbReference type="SAM" id="Phobius"/>
    </source>
</evidence>
<feature type="transmembrane region" description="Helical" evidence="1">
    <location>
        <begin position="288"/>
        <end position="309"/>
    </location>
</feature>
<feature type="transmembrane region" description="Helical" evidence="1">
    <location>
        <begin position="77"/>
        <end position="96"/>
    </location>
</feature>
<feature type="transmembrane region" description="Helical" evidence="1">
    <location>
        <begin position="199"/>
        <end position="218"/>
    </location>
</feature>
<evidence type="ECO:0000313" key="3">
    <source>
        <dbReference type="EMBL" id="SDI29548.1"/>
    </source>
</evidence>
<feature type="transmembrane region" description="Helical" evidence="1">
    <location>
        <begin position="364"/>
        <end position="381"/>
    </location>
</feature>
<keyword evidence="1" id="KW-0472">Membrane</keyword>
<dbReference type="AlphaFoldDB" id="A0A1G8JE59"/>
<dbReference type="EMBL" id="FNEB01000002">
    <property type="protein sequence ID" value="SDI29548.1"/>
    <property type="molecule type" value="Genomic_DNA"/>
</dbReference>
<organism evidence="3 4">
    <name type="scientific">Lutimaribacter saemankumensis</name>
    <dbReference type="NCBI Taxonomy" id="490829"/>
    <lineage>
        <taxon>Bacteria</taxon>
        <taxon>Pseudomonadati</taxon>
        <taxon>Pseudomonadota</taxon>
        <taxon>Alphaproteobacteria</taxon>
        <taxon>Rhodobacterales</taxon>
        <taxon>Roseobacteraceae</taxon>
        <taxon>Lutimaribacter</taxon>
    </lineage>
</organism>
<proteinExistence type="predicted"/>
<accession>A0A1G8JE59</accession>
<dbReference type="InterPro" id="IPR018677">
    <property type="entry name" value="DUF2157"/>
</dbReference>
<feature type="transmembrane region" description="Helical" evidence="1">
    <location>
        <begin position="257"/>
        <end position="276"/>
    </location>
</feature>
<feature type="transmembrane region" description="Helical" evidence="1">
    <location>
        <begin position="137"/>
        <end position="168"/>
    </location>
</feature>
<gene>
    <name evidence="3" type="ORF">SAMN05421850_102114</name>
</gene>
<feature type="transmembrane region" description="Helical" evidence="1">
    <location>
        <begin position="393"/>
        <end position="412"/>
    </location>
</feature>